<keyword evidence="4" id="KW-1185">Reference proteome</keyword>
<gene>
    <name evidence="3" type="ORF">TRAPUB_4974</name>
</gene>
<proteinExistence type="predicted"/>
<feature type="coiled-coil region" evidence="1">
    <location>
        <begin position="14"/>
        <end position="41"/>
    </location>
</feature>
<feature type="region of interest" description="Disordered" evidence="2">
    <location>
        <begin position="99"/>
        <end position="224"/>
    </location>
</feature>
<comment type="caution">
    <text evidence="3">The sequence shown here is derived from an EMBL/GenBank/DDBJ whole genome shotgun (WGS) entry which is preliminary data.</text>
</comment>
<dbReference type="OMA" id="MANGRSY"/>
<keyword evidence="1" id="KW-0175">Coiled coil</keyword>
<evidence type="ECO:0000313" key="3">
    <source>
        <dbReference type="EMBL" id="OJT04340.1"/>
    </source>
</evidence>
<evidence type="ECO:0000256" key="1">
    <source>
        <dbReference type="SAM" id="Coils"/>
    </source>
</evidence>
<dbReference type="OrthoDB" id="21513at2759"/>
<protein>
    <submittedName>
        <fullName evidence="3">Uncharacterized protein</fullName>
    </submittedName>
</protein>
<feature type="compositionally biased region" description="Low complexity" evidence="2">
    <location>
        <begin position="167"/>
        <end position="185"/>
    </location>
</feature>
<reference evidence="3 4" key="1">
    <citation type="submission" date="2016-10" db="EMBL/GenBank/DDBJ databases">
        <title>Genome sequence of the basidiomycete white-rot fungus Trametes pubescens.</title>
        <authorList>
            <person name="Makela M.R."/>
            <person name="Granchi Z."/>
            <person name="Peng M."/>
            <person name="De Vries R.P."/>
            <person name="Grigoriev I."/>
            <person name="Riley R."/>
            <person name="Hilden K."/>
        </authorList>
    </citation>
    <scope>NUCLEOTIDE SEQUENCE [LARGE SCALE GENOMIC DNA]</scope>
    <source>
        <strain evidence="3 4">FBCC735</strain>
    </source>
</reference>
<name>A0A1M2V9J9_TRAPU</name>
<dbReference type="Proteomes" id="UP000184267">
    <property type="component" value="Unassembled WGS sequence"/>
</dbReference>
<dbReference type="AlphaFoldDB" id="A0A1M2V9J9"/>
<evidence type="ECO:0000256" key="2">
    <source>
        <dbReference type="SAM" id="MobiDB-lite"/>
    </source>
</evidence>
<sequence>MAAAFPLSSSVVNARCKEEDANKLEKAAARLREKRQLDEEQRKASSIKITDRLPPAAKRARWGVSAPKTLFQKTRTQAVNMQKGVFSTRMTRPAFQQRTLVSHAVSARPPPPLTSTSAASGSRVTVRAVAVPRNNPPKVNRAPSAPSKVAGPSKPTPTVSRSMDVDPSTSVASAASPPQVPASLPDGRSPPPRPVGKKDPASALFMPKHRAYSQLQARGVRSKS</sequence>
<dbReference type="EMBL" id="MNAD01001548">
    <property type="protein sequence ID" value="OJT04340.1"/>
    <property type="molecule type" value="Genomic_DNA"/>
</dbReference>
<dbReference type="STRING" id="154538.A0A1M2V9J9"/>
<evidence type="ECO:0000313" key="4">
    <source>
        <dbReference type="Proteomes" id="UP000184267"/>
    </source>
</evidence>
<accession>A0A1M2V9J9</accession>
<organism evidence="3 4">
    <name type="scientific">Trametes pubescens</name>
    <name type="common">White-rot fungus</name>
    <dbReference type="NCBI Taxonomy" id="154538"/>
    <lineage>
        <taxon>Eukaryota</taxon>
        <taxon>Fungi</taxon>
        <taxon>Dikarya</taxon>
        <taxon>Basidiomycota</taxon>
        <taxon>Agaricomycotina</taxon>
        <taxon>Agaricomycetes</taxon>
        <taxon>Polyporales</taxon>
        <taxon>Polyporaceae</taxon>
        <taxon>Trametes</taxon>
    </lineage>
</organism>